<feature type="transmembrane region" description="Helical" evidence="7">
    <location>
        <begin position="113"/>
        <end position="130"/>
    </location>
</feature>
<evidence type="ECO:0000256" key="3">
    <source>
        <dbReference type="ARBA" id="ARBA00022692"/>
    </source>
</evidence>
<dbReference type="GO" id="GO:0016020">
    <property type="term" value="C:membrane"/>
    <property type="evidence" value="ECO:0007669"/>
    <property type="project" value="UniProtKB-SubCell"/>
</dbReference>
<keyword evidence="4 7" id="KW-1133">Transmembrane helix</keyword>
<feature type="compositionally biased region" description="Polar residues" evidence="6">
    <location>
        <begin position="301"/>
        <end position="311"/>
    </location>
</feature>
<evidence type="ECO:0000313" key="10">
    <source>
        <dbReference type="WBParaSite" id="maker-uti_cns_0008494-snap-gene-0.4-mRNA-1"/>
    </source>
</evidence>
<evidence type="ECO:0000256" key="4">
    <source>
        <dbReference type="ARBA" id="ARBA00022989"/>
    </source>
</evidence>
<reference evidence="10" key="1">
    <citation type="submission" date="2016-11" db="UniProtKB">
        <authorList>
            <consortium name="WormBaseParasite"/>
        </authorList>
    </citation>
    <scope>IDENTIFICATION</scope>
</reference>
<feature type="transmembrane region" description="Helical" evidence="7">
    <location>
        <begin position="86"/>
        <end position="106"/>
    </location>
</feature>
<sequence>MLKLEYRGYGVEKGIPTLIIAASSMDDVLAITGFSLALGIVSSDGSGGGGVASAILRGPRDAVVGILYGLGLGALLWYIPHRGHKRPVMFRFIFLVGGGVIALLGCEKAHLQGAGALGVLTLAFVAGYGWRRWDGWAEEDNPMLEPLDTMWWFMQPMLFGLIGGQIDFQKIQPPALAKGLAVVGIGLVFRMLASFLCMLGTELSFRERLFVPFSWLPKATVQAAIGPVALDMALSQEPRDDRAVDMGRQVLTIAAIVIMLTAPVGAFLISLLGPRLLERDKNWELHHFDLASQGNCHGASSLHQHSSQPRPRSQAVDLEAMRRDAVELGDDNEAAEEDDVAAAAAAVAAE</sequence>
<dbReference type="AlphaFoldDB" id="A0A1I8HXR4"/>
<evidence type="ECO:0000256" key="7">
    <source>
        <dbReference type="SAM" id="Phobius"/>
    </source>
</evidence>
<evidence type="ECO:0000256" key="2">
    <source>
        <dbReference type="ARBA" id="ARBA00007367"/>
    </source>
</evidence>
<feature type="compositionally biased region" description="Acidic residues" evidence="6">
    <location>
        <begin position="327"/>
        <end position="340"/>
    </location>
</feature>
<dbReference type="InterPro" id="IPR038770">
    <property type="entry name" value="Na+/solute_symporter_sf"/>
</dbReference>
<comment type="subcellular location">
    <subcellularLocation>
        <location evidence="1">Membrane</location>
        <topology evidence="1">Multi-pass membrane protein</topology>
    </subcellularLocation>
</comment>
<dbReference type="Proteomes" id="UP000095280">
    <property type="component" value="Unplaced"/>
</dbReference>
<keyword evidence="9" id="KW-1185">Reference proteome</keyword>
<feature type="transmembrane region" description="Helical" evidence="7">
    <location>
        <begin position="250"/>
        <end position="272"/>
    </location>
</feature>
<dbReference type="WBParaSite" id="maker-uti_cns_0008494-snap-gene-0.4-mRNA-1">
    <property type="protein sequence ID" value="maker-uti_cns_0008494-snap-gene-0.4-mRNA-1"/>
    <property type="gene ID" value="maker-uti_cns_0008494-snap-gene-0.4"/>
</dbReference>
<dbReference type="Gene3D" id="1.20.1530.20">
    <property type="match status" value="1"/>
</dbReference>
<evidence type="ECO:0000259" key="8">
    <source>
        <dbReference type="Pfam" id="PF00999"/>
    </source>
</evidence>
<comment type="similarity">
    <text evidence="2">Belongs to the monovalent cation:proton antiporter 1 (CPA1) transporter (TC 2.A.36) family.</text>
</comment>
<feature type="domain" description="Cation/H+ exchanger transmembrane" evidence="8">
    <location>
        <begin position="11"/>
        <end position="270"/>
    </location>
</feature>
<dbReference type="InterPro" id="IPR051843">
    <property type="entry name" value="CPA1_transporter"/>
</dbReference>
<name>A0A1I8HXR4_9PLAT</name>
<dbReference type="PANTHER" id="PTHR31102:SF1">
    <property type="entry name" value="CATION_H+ EXCHANGER DOMAIN-CONTAINING PROTEIN"/>
    <property type="match status" value="1"/>
</dbReference>
<dbReference type="InterPro" id="IPR006153">
    <property type="entry name" value="Cation/H_exchanger_TM"/>
</dbReference>
<feature type="transmembrane region" description="Helical" evidence="7">
    <location>
        <begin position="180"/>
        <end position="201"/>
    </location>
</feature>
<accession>A0A1I8HXR4</accession>
<dbReference type="PANTHER" id="PTHR31102">
    <property type="match status" value="1"/>
</dbReference>
<evidence type="ECO:0000256" key="6">
    <source>
        <dbReference type="SAM" id="MobiDB-lite"/>
    </source>
</evidence>
<evidence type="ECO:0000256" key="5">
    <source>
        <dbReference type="ARBA" id="ARBA00023136"/>
    </source>
</evidence>
<dbReference type="Pfam" id="PF00999">
    <property type="entry name" value="Na_H_Exchanger"/>
    <property type="match status" value="1"/>
</dbReference>
<keyword evidence="3 7" id="KW-0812">Transmembrane</keyword>
<feature type="region of interest" description="Disordered" evidence="6">
    <location>
        <begin position="298"/>
        <end position="342"/>
    </location>
</feature>
<dbReference type="GO" id="GO:0015297">
    <property type="term" value="F:antiporter activity"/>
    <property type="evidence" value="ECO:0007669"/>
    <property type="project" value="InterPro"/>
</dbReference>
<organism evidence="9 10">
    <name type="scientific">Macrostomum lignano</name>
    <dbReference type="NCBI Taxonomy" id="282301"/>
    <lineage>
        <taxon>Eukaryota</taxon>
        <taxon>Metazoa</taxon>
        <taxon>Spiralia</taxon>
        <taxon>Lophotrochozoa</taxon>
        <taxon>Platyhelminthes</taxon>
        <taxon>Rhabditophora</taxon>
        <taxon>Macrostomorpha</taxon>
        <taxon>Macrostomida</taxon>
        <taxon>Macrostomidae</taxon>
        <taxon>Macrostomum</taxon>
    </lineage>
</organism>
<protein>
    <submittedName>
        <fullName evidence="10">Na_H_Exchanger domain-containing protein</fullName>
    </submittedName>
</protein>
<proteinExistence type="inferred from homology"/>
<dbReference type="GO" id="GO:1902600">
    <property type="term" value="P:proton transmembrane transport"/>
    <property type="evidence" value="ECO:0007669"/>
    <property type="project" value="InterPro"/>
</dbReference>
<feature type="transmembrane region" description="Helical" evidence="7">
    <location>
        <begin position="62"/>
        <end position="80"/>
    </location>
</feature>
<evidence type="ECO:0000313" key="9">
    <source>
        <dbReference type="Proteomes" id="UP000095280"/>
    </source>
</evidence>
<keyword evidence="5 7" id="KW-0472">Membrane</keyword>
<evidence type="ECO:0000256" key="1">
    <source>
        <dbReference type="ARBA" id="ARBA00004141"/>
    </source>
</evidence>
<feature type="transmembrane region" description="Helical" evidence="7">
    <location>
        <begin position="150"/>
        <end position="168"/>
    </location>
</feature>